<comment type="function">
    <text evidence="5">Converts the preformed base xanthine, a product of nucleic acid breakdown, to xanthosine 5'-monophosphate (XMP), so it can be reused for RNA or DNA synthesis.</text>
</comment>
<comment type="catalytic activity">
    <reaction evidence="5">
        <text>XMP + diphosphate = xanthine + 5-phospho-alpha-D-ribose 1-diphosphate</text>
        <dbReference type="Rhea" id="RHEA:10800"/>
        <dbReference type="ChEBI" id="CHEBI:17712"/>
        <dbReference type="ChEBI" id="CHEBI:33019"/>
        <dbReference type="ChEBI" id="CHEBI:57464"/>
        <dbReference type="ChEBI" id="CHEBI:58017"/>
        <dbReference type="EC" id="2.4.2.22"/>
    </reaction>
</comment>
<feature type="domain" description="Phosphoribosyltransferase" evidence="7">
    <location>
        <begin position="32"/>
        <end position="162"/>
    </location>
</feature>
<dbReference type="HAMAP" id="MF_01184">
    <property type="entry name" value="XPRTase"/>
    <property type="match status" value="1"/>
</dbReference>
<keyword evidence="9" id="KW-1185">Reference proteome</keyword>
<dbReference type="GO" id="GO:0032265">
    <property type="term" value="P:XMP salvage"/>
    <property type="evidence" value="ECO:0007669"/>
    <property type="project" value="UniProtKB-UniRule"/>
</dbReference>
<dbReference type="RefSeq" id="WP_071457130.1">
    <property type="nucleotide sequence ID" value="NZ_CP017267.1"/>
</dbReference>
<comment type="similarity">
    <text evidence="5">Belongs to the purine/pyrimidine phosphoribosyltransferase family. Xpt subfamily.</text>
</comment>
<gene>
    <name evidence="5" type="primary">xpt</name>
    <name evidence="8" type="ORF">BHY08_06675</name>
</gene>
<sequence length="190" mass="20984">MDALKQMILKQGKVLDENILKVDSFLTHQIDPKLMDKIGRHVANTYKNKGVTKIVTIESSGIAPAAFIGLHMDLPVVFARKQKSLTMNSELLMSEVYSFTKQVTNTIAISNKYLQEGDNVLVVDDFLANGQAALGLIELCKQAGASIEAISIVIEKSFQEGRKLLEDKGYKVDSLARVGSLKNNQIQFID</sequence>
<dbReference type="Proteomes" id="UP000191200">
    <property type="component" value="Chromosome"/>
</dbReference>
<keyword evidence="4 5" id="KW-0660">Purine salvage</keyword>
<dbReference type="SUPFAM" id="SSF53271">
    <property type="entry name" value="PRTase-like"/>
    <property type="match status" value="1"/>
</dbReference>
<dbReference type="InterPro" id="IPR029057">
    <property type="entry name" value="PRTase-like"/>
</dbReference>
<organism evidence="8 9">
    <name type="scientific">Vagococcus teuberi</name>
    <dbReference type="NCBI Taxonomy" id="519472"/>
    <lineage>
        <taxon>Bacteria</taxon>
        <taxon>Bacillati</taxon>
        <taxon>Bacillota</taxon>
        <taxon>Bacilli</taxon>
        <taxon>Lactobacillales</taxon>
        <taxon>Enterococcaceae</taxon>
        <taxon>Vagococcus</taxon>
    </lineage>
</organism>
<keyword evidence="1 5" id="KW-0963">Cytoplasm</keyword>
<protein>
    <recommendedName>
        <fullName evidence="5 6">Xanthine phosphoribosyltransferase</fullName>
        <shortName evidence="5">XPRTase</shortName>
        <ecNumber evidence="5 6">2.4.2.22</ecNumber>
    </recommendedName>
</protein>
<dbReference type="KEGG" id="vte:BHY08_06675"/>
<feature type="binding site" evidence="5">
    <location>
        <position position="20"/>
    </location>
    <ligand>
        <name>xanthine</name>
        <dbReference type="ChEBI" id="CHEBI:17712"/>
    </ligand>
</feature>
<dbReference type="CDD" id="cd06223">
    <property type="entry name" value="PRTases_typeI"/>
    <property type="match status" value="1"/>
</dbReference>
<keyword evidence="3 5" id="KW-0808">Transferase</keyword>
<name>A0A1J0A6J8_9ENTE</name>
<evidence type="ECO:0000313" key="9">
    <source>
        <dbReference type="Proteomes" id="UP000191200"/>
    </source>
</evidence>
<evidence type="ECO:0000256" key="6">
    <source>
        <dbReference type="NCBIfam" id="TIGR01744"/>
    </source>
</evidence>
<dbReference type="InterPro" id="IPR000836">
    <property type="entry name" value="PRTase_dom"/>
</dbReference>
<feature type="binding site" evidence="5">
    <location>
        <position position="156"/>
    </location>
    <ligand>
        <name>xanthine</name>
        <dbReference type="ChEBI" id="CHEBI:17712"/>
    </ligand>
</feature>
<dbReference type="EMBL" id="CP017267">
    <property type="protein sequence ID" value="APB31538.1"/>
    <property type="molecule type" value="Genomic_DNA"/>
</dbReference>
<dbReference type="Gene3D" id="3.40.50.2020">
    <property type="match status" value="1"/>
</dbReference>
<evidence type="ECO:0000256" key="5">
    <source>
        <dbReference type="HAMAP-Rule" id="MF_01184"/>
    </source>
</evidence>
<dbReference type="Pfam" id="PF00156">
    <property type="entry name" value="Pribosyltran"/>
    <property type="match status" value="1"/>
</dbReference>
<evidence type="ECO:0000256" key="2">
    <source>
        <dbReference type="ARBA" id="ARBA00022676"/>
    </source>
</evidence>
<evidence type="ECO:0000256" key="4">
    <source>
        <dbReference type="ARBA" id="ARBA00022726"/>
    </source>
</evidence>
<dbReference type="NCBIfam" id="NF006671">
    <property type="entry name" value="PRK09219.1"/>
    <property type="match status" value="1"/>
</dbReference>
<feature type="binding site" evidence="5">
    <location>
        <position position="27"/>
    </location>
    <ligand>
        <name>xanthine</name>
        <dbReference type="ChEBI" id="CHEBI:17712"/>
    </ligand>
</feature>
<dbReference type="NCBIfam" id="TIGR01744">
    <property type="entry name" value="XPRTase"/>
    <property type="match status" value="1"/>
</dbReference>
<accession>A0A1J0A6J8</accession>
<dbReference type="GO" id="GO:0005737">
    <property type="term" value="C:cytoplasm"/>
    <property type="evidence" value="ECO:0007669"/>
    <property type="project" value="UniProtKB-SubCell"/>
</dbReference>
<evidence type="ECO:0000313" key="8">
    <source>
        <dbReference type="EMBL" id="APB31538.1"/>
    </source>
</evidence>
<dbReference type="GO" id="GO:0046110">
    <property type="term" value="P:xanthine metabolic process"/>
    <property type="evidence" value="ECO:0007669"/>
    <property type="project" value="UniProtKB-UniRule"/>
</dbReference>
<keyword evidence="2 5" id="KW-0328">Glycosyltransferase</keyword>
<dbReference type="InterPro" id="IPR010079">
    <property type="entry name" value="Xanthine_PRibTrfase"/>
</dbReference>
<feature type="binding site" evidence="5">
    <location>
        <begin position="128"/>
        <end position="132"/>
    </location>
    <ligand>
        <name>5-phospho-alpha-D-ribose 1-diphosphate</name>
        <dbReference type="ChEBI" id="CHEBI:58017"/>
    </ligand>
</feature>
<dbReference type="PANTHER" id="PTHR43864">
    <property type="entry name" value="HYPOXANTHINE/GUANINE PHOSPHORIBOSYLTRANSFERASE"/>
    <property type="match status" value="1"/>
</dbReference>
<dbReference type="GO" id="GO:0000310">
    <property type="term" value="F:xanthine phosphoribosyltransferase activity"/>
    <property type="evidence" value="ECO:0007669"/>
    <property type="project" value="UniProtKB-UniRule"/>
</dbReference>
<comment type="subunit">
    <text evidence="5">Homodimer.</text>
</comment>
<comment type="subcellular location">
    <subcellularLocation>
        <location evidence="5">Cytoplasm</location>
    </subcellularLocation>
</comment>
<comment type="pathway">
    <text evidence="5">Purine metabolism; XMP biosynthesis via salvage pathway; XMP from xanthine: step 1/1.</text>
</comment>
<evidence type="ECO:0000256" key="1">
    <source>
        <dbReference type="ARBA" id="ARBA00022490"/>
    </source>
</evidence>
<evidence type="ECO:0000259" key="7">
    <source>
        <dbReference type="Pfam" id="PF00156"/>
    </source>
</evidence>
<dbReference type="GO" id="GO:0006166">
    <property type="term" value="P:purine ribonucleoside salvage"/>
    <property type="evidence" value="ECO:0007669"/>
    <property type="project" value="UniProtKB-KW"/>
</dbReference>
<dbReference type="EC" id="2.4.2.22" evidence="5 6"/>
<dbReference type="STRING" id="519472.BHY08_06675"/>
<dbReference type="InterPro" id="IPR050118">
    <property type="entry name" value="Pur/Pyrimidine_PRTase"/>
</dbReference>
<reference evidence="8 9" key="1">
    <citation type="submission" date="2016-09" db="EMBL/GenBank/DDBJ databases">
        <title>Vagococcus teuberi sp. nov., isolated from the Malian artisanal sour milk fene.</title>
        <authorList>
            <person name="Wullschleger S."/>
            <person name="Seifert C."/>
            <person name="Baumgartner S."/>
            <person name="Lacroix C."/>
            <person name="Bonfoh B."/>
            <person name="Stevens M.J."/>
            <person name="Meile L."/>
        </authorList>
    </citation>
    <scope>NUCLEOTIDE SEQUENCE [LARGE SCALE GENOMIC DNA]</scope>
    <source>
        <strain evidence="8 9">DSM 21459</strain>
    </source>
</reference>
<dbReference type="AlphaFoldDB" id="A0A1J0A6J8"/>
<evidence type="ECO:0000256" key="3">
    <source>
        <dbReference type="ARBA" id="ARBA00022679"/>
    </source>
</evidence>
<dbReference type="PANTHER" id="PTHR43864:SF1">
    <property type="entry name" value="XANTHINE PHOSPHORIBOSYLTRANSFERASE"/>
    <property type="match status" value="1"/>
</dbReference>
<proteinExistence type="inferred from homology"/>
<dbReference type="UniPathway" id="UPA00602">
    <property type="reaction ID" value="UER00658"/>
</dbReference>